<accession>A0AAD8RGN5</accession>
<protein>
    <submittedName>
        <fullName evidence="2">Uncharacterized protein</fullName>
    </submittedName>
</protein>
<evidence type="ECO:0000313" key="3">
    <source>
        <dbReference type="Proteomes" id="UP001231189"/>
    </source>
</evidence>
<feature type="compositionally biased region" description="Polar residues" evidence="1">
    <location>
        <begin position="517"/>
        <end position="527"/>
    </location>
</feature>
<dbReference type="InterPro" id="IPR004242">
    <property type="entry name" value="Transposase_21"/>
</dbReference>
<dbReference type="PANTHER" id="PTHR33157:SF12">
    <property type="entry name" value="TRANSPOSASE TNP1_EN_SPM-LIKE DOMAIN-CONTAINING PROTEIN"/>
    <property type="match status" value="1"/>
</dbReference>
<proteinExistence type="predicted"/>
<feature type="compositionally biased region" description="Acidic residues" evidence="1">
    <location>
        <begin position="144"/>
        <end position="167"/>
    </location>
</feature>
<feature type="compositionally biased region" description="Basic and acidic residues" evidence="1">
    <location>
        <begin position="168"/>
        <end position="185"/>
    </location>
</feature>
<dbReference type="AlphaFoldDB" id="A0AAD8RGN5"/>
<dbReference type="Proteomes" id="UP001231189">
    <property type="component" value="Unassembled WGS sequence"/>
</dbReference>
<gene>
    <name evidence="2" type="ORF">QYE76_024731</name>
</gene>
<evidence type="ECO:0000313" key="2">
    <source>
        <dbReference type="EMBL" id="KAK1619214.1"/>
    </source>
</evidence>
<dbReference type="PANTHER" id="PTHR33157">
    <property type="entry name" value="AUTONOMOUS TRANSPOSABLE ELEMENT EN-1 MOSAIC PROTEIN-RELATED"/>
    <property type="match status" value="1"/>
</dbReference>
<feature type="compositionally biased region" description="Acidic residues" evidence="1">
    <location>
        <begin position="88"/>
        <end position="109"/>
    </location>
</feature>
<dbReference type="GO" id="GO:0032196">
    <property type="term" value="P:transposition"/>
    <property type="evidence" value="ECO:0007669"/>
    <property type="project" value="InterPro"/>
</dbReference>
<sequence length="527" mass="59252">MVMVEEATTIAKNILRYLPVLPRIQRLFMTEDTAQQMRWAMEGNGYTDKMIHSSDGSAWKNFVKKFPLKAGDPRSVAVAISTDGFNPYDDEREDAGMDEDNAEDEAEDVCAPEDPSLLEAFKAGMDLDADGPRPGFIDDYWFAEPDDDDETCAKDDDEVEDGSEEDQEQHGGGEDEQHEGGEDVQHYGGGEDEQHGGGEEEEDEGHEEDLSEDEGLGNLPYEPGPNLLWEAQEEHQYIAAEERLRPRDRRPYQRGKTWLPLPKTWPYSHVVLEPAGRSSFMYEDPLQRLPCGYPNILGGLLRRYFPGLVDLPTGGRDVAWRWAHYRLAPDPLGRYDSMHDVKYFTKAEGKEIVCDDVLHQMARTRMTGMHYEARIQCVRNWHVDRFVHMTKGDARDTLMHAAVANPPQYVGNDEKCFLAMVMWWTCPQYLKKHAEGKMKWAEMRGGSHIQGSIPISLHMQNEAEMAAKEQEAQEQKGAYGAADYGLPAAAGTADAADATTTTIDDPAAPDTDELTHEPNQSVFSTGE</sequence>
<evidence type="ECO:0000256" key="1">
    <source>
        <dbReference type="SAM" id="MobiDB-lite"/>
    </source>
</evidence>
<feature type="region of interest" description="Disordered" evidence="1">
    <location>
        <begin position="135"/>
        <end position="225"/>
    </location>
</feature>
<organism evidence="2 3">
    <name type="scientific">Lolium multiflorum</name>
    <name type="common">Italian ryegrass</name>
    <name type="synonym">Lolium perenne subsp. multiflorum</name>
    <dbReference type="NCBI Taxonomy" id="4521"/>
    <lineage>
        <taxon>Eukaryota</taxon>
        <taxon>Viridiplantae</taxon>
        <taxon>Streptophyta</taxon>
        <taxon>Embryophyta</taxon>
        <taxon>Tracheophyta</taxon>
        <taxon>Spermatophyta</taxon>
        <taxon>Magnoliopsida</taxon>
        <taxon>Liliopsida</taxon>
        <taxon>Poales</taxon>
        <taxon>Poaceae</taxon>
        <taxon>BOP clade</taxon>
        <taxon>Pooideae</taxon>
        <taxon>Poodae</taxon>
        <taxon>Poeae</taxon>
        <taxon>Poeae Chloroplast Group 2 (Poeae type)</taxon>
        <taxon>Loliodinae</taxon>
        <taxon>Loliinae</taxon>
        <taxon>Lolium</taxon>
    </lineage>
</organism>
<comment type="caution">
    <text evidence="2">The sequence shown here is derived from an EMBL/GenBank/DDBJ whole genome shotgun (WGS) entry which is preliminary data.</text>
</comment>
<feature type="compositionally biased region" description="Acidic residues" evidence="1">
    <location>
        <begin position="199"/>
        <end position="215"/>
    </location>
</feature>
<dbReference type="EMBL" id="JAUUTY010000006">
    <property type="protein sequence ID" value="KAK1619214.1"/>
    <property type="molecule type" value="Genomic_DNA"/>
</dbReference>
<feature type="region of interest" description="Disordered" evidence="1">
    <location>
        <begin position="491"/>
        <end position="527"/>
    </location>
</feature>
<name>A0AAD8RGN5_LOLMU</name>
<feature type="region of interest" description="Disordered" evidence="1">
    <location>
        <begin position="83"/>
        <end position="109"/>
    </location>
</feature>
<feature type="compositionally biased region" description="Low complexity" evidence="1">
    <location>
        <begin position="491"/>
        <end position="509"/>
    </location>
</feature>
<reference evidence="2" key="1">
    <citation type="submission" date="2023-07" db="EMBL/GenBank/DDBJ databases">
        <title>A chromosome-level genome assembly of Lolium multiflorum.</title>
        <authorList>
            <person name="Chen Y."/>
            <person name="Copetti D."/>
            <person name="Kolliker R."/>
            <person name="Studer B."/>
        </authorList>
    </citation>
    <scope>NUCLEOTIDE SEQUENCE</scope>
    <source>
        <strain evidence="2">02402/16</strain>
        <tissue evidence="2">Leaf</tissue>
    </source>
</reference>
<dbReference type="InterPro" id="IPR039266">
    <property type="entry name" value="EN-1/SPM"/>
</dbReference>
<dbReference type="Pfam" id="PF02992">
    <property type="entry name" value="Transposase_21"/>
    <property type="match status" value="1"/>
</dbReference>
<keyword evidence="3" id="KW-1185">Reference proteome</keyword>